<dbReference type="PANTHER" id="PTHR23150">
    <property type="entry name" value="SULFATASE MODIFYING FACTOR 1, 2"/>
    <property type="match status" value="1"/>
</dbReference>
<dbReference type="Gene3D" id="3.90.1580.10">
    <property type="entry name" value="paralog of FGE (formylglycine-generating enzyme)"/>
    <property type="match status" value="1"/>
</dbReference>
<proteinExistence type="predicted"/>
<dbReference type="Pfam" id="PF03781">
    <property type="entry name" value="FGE-sulfatase"/>
    <property type="match status" value="1"/>
</dbReference>
<protein>
    <submittedName>
        <fullName evidence="2">SUMF1/EgtB/PvdO family nonheme iron enzyme</fullName>
    </submittedName>
</protein>
<organism evidence="2 3">
    <name type="scientific">Pseudooceanicola albus</name>
    <dbReference type="NCBI Taxonomy" id="2692189"/>
    <lineage>
        <taxon>Bacteria</taxon>
        <taxon>Pseudomonadati</taxon>
        <taxon>Pseudomonadota</taxon>
        <taxon>Alphaproteobacteria</taxon>
        <taxon>Rhodobacterales</taxon>
        <taxon>Paracoccaceae</taxon>
        <taxon>Pseudooceanicola</taxon>
    </lineage>
</organism>
<name>A0A6L7FZA2_9RHOB</name>
<accession>A0A6L7FZA2</accession>
<dbReference type="EMBL" id="WUMU01000001">
    <property type="protein sequence ID" value="MXN16588.1"/>
    <property type="molecule type" value="Genomic_DNA"/>
</dbReference>
<dbReference type="RefSeq" id="WP_160891113.1">
    <property type="nucleotide sequence ID" value="NZ_WUMU01000001.1"/>
</dbReference>
<comment type="caution">
    <text evidence="2">The sequence shown here is derived from an EMBL/GenBank/DDBJ whole genome shotgun (WGS) entry which is preliminary data.</text>
</comment>
<evidence type="ECO:0000313" key="3">
    <source>
        <dbReference type="Proteomes" id="UP000477911"/>
    </source>
</evidence>
<evidence type="ECO:0000259" key="1">
    <source>
        <dbReference type="Pfam" id="PF03781"/>
    </source>
</evidence>
<dbReference type="AlphaFoldDB" id="A0A6L7FZA2"/>
<dbReference type="Proteomes" id="UP000477911">
    <property type="component" value="Unassembled WGS sequence"/>
</dbReference>
<dbReference type="GO" id="GO:0120147">
    <property type="term" value="F:formylglycine-generating oxidase activity"/>
    <property type="evidence" value="ECO:0007669"/>
    <property type="project" value="TreeGrafter"/>
</dbReference>
<dbReference type="PANTHER" id="PTHR23150:SF19">
    <property type="entry name" value="FORMYLGLYCINE-GENERATING ENZYME"/>
    <property type="match status" value="1"/>
</dbReference>
<dbReference type="InterPro" id="IPR005532">
    <property type="entry name" value="SUMF_dom"/>
</dbReference>
<dbReference type="InterPro" id="IPR051043">
    <property type="entry name" value="Sulfatase_Mod_Factor_Kinase"/>
</dbReference>
<keyword evidence="3" id="KW-1185">Reference proteome</keyword>
<dbReference type="InterPro" id="IPR042095">
    <property type="entry name" value="SUMF_sf"/>
</dbReference>
<feature type="domain" description="Sulfatase-modifying factor enzyme-like" evidence="1">
    <location>
        <begin position="33"/>
        <end position="308"/>
    </location>
</feature>
<sequence length="312" mass="34271">MDDAPPPDPAAPPSCLDAEPLASQRERAELRAALVALRGGSFDMGAAVTAQGGATDAPLQRVRLSPFRISATAVTRAEFARFVAATGHRTTAETRGWSLVFQLFLSHPERHRHLLPRQPWWRCVAGACWRDPHGPGAPPGGGDDHPVTHVSHADALAYCRWAGLRLPTEAEWEFAARGGLKRRAFPWGNPMMPGGLHRMNTWQGDFPVRNSGLDGHVGTAPVTAYPPNGYGLFNMTGNVWEWIRDPYAPRPEPRRQPLRDPEGPERAERQVIRGGSFLCHLSHDARYHVHDRGAEIPATTRGDLGFRVSAPI</sequence>
<evidence type="ECO:0000313" key="2">
    <source>
        <dbReference type="EMBL" id="MXN16588.1"/>
    </source>
</evidence>
<reference evidence="2 3" key="1">
    <citation type="submission" date="2019-12" db="EMBL/GenBank/DDBJ databases">
        <authorList>
            <person name="Li M."/>
        </authorList>
    </citation>
    <scope>NUCLEOTIDE SEQUENCE [LARGE SCALE GENOMIC DNA]</scope>
    <source>
        <strain evidence="2 3">GBMRC 2024</strain>
    </source>
</reference>
<dbReference type="InterPro" id="IPR016187">
    <property type="entry name" value="CTDL_fold"/>
</dbReference>
<gene>
    <name evidence="2" type="ORF">GR170_01970</name>
</gene>
<dbReference type="SUPFAM" id="SSF56436">
    <property type="entry name" value="C-type lectin-like"/>
    <property type="match status" value="1"/>
</dbReference>